<evidence type="ECO:0000256" key="1">
    <source>
        <dbReference type="SAM" id="MobiDB-lite"/>
    </source>
</evidence>
<protein>
    <submittedName>
        <fullName evidence="2">Uncharacterized protein</fullName>
    </submittedName>
</protein>
<dbReference type="Proteomes" id="UP001596183">
    <property type="component" value="Unassembled WGS sequence"/>
</dbReference>
<evidence type="ECO:0000313" key="3">
    <source>
        <dbReference type="Proteomes" id="UP001596183"/>
    </source>
</evidence>
<reference evidence="3" key="1">
    <citation type="journal article" date="2019" name="Int. J. Syst. Evol. Microbiol.">
        <title>The Global Catalogue of Microorganisms (GCM) 10K type strain sequencing project: providing services to taxonomists for standard genome sequencing and annotation.</title>
        <authorList>
            <consortium name="The Broad Institute Genomics Platform"/>
            <consortium name="The Broad Institute Genome Sequencing Center for Infectious Disease"/>
            <person name="Wu L."/>
            <person name="Ma J."/>
        </authorList>
    </citation>
    <scope>NUCLEOTIDE SEQUENCE [LARGE SCALE GENOMIC DNA]</scope>
    <source>
        <strain evidence="3">JCM 13852</strain>
    </source>
</reference>
<gene>
    <name evidence="2" type="ORF">ACFP2V_06890</name>
</gene>
<keyword evidence="3" id="KW-1185">Reference proteome</keyword>
<sequence>MAPEQHSGEELGRFPRARRTRTSPQTVGLTPGPGARRTPPRPLARFPEHPMPPSDGIHRQ</sequence>
<comment type="caution">
    <text evidence="2">The sequence shown here is derived from an EMBL/GenBank/DDBJ whole genome shotgun (WGS) entry which is preliminary data.</text>
</comment>
<evidence type="ECO:0000313" key="2">
    <source>
        <dbReference type="EMBL" id="MFC5669848.1"/>
    </source>
</evidence>
<dbReference type="RefSeq" id="WP_381206968.1">
    <property type="nucleotide sequence ID" value="NZ_JBHSPC010000015.1"/>
</dbReference>
<proteinExistence type="predicted"/>
<dbReference type="EMBL" id="JBHSPC010000015">
    <property type="protein sequence ID" value="MFC5669848.1"/>
    <property type="molecule type" value="Genomic_DNA"/>
</dbReference>
<name>A0ABW0XJ86_9ACTN</name>
<feature type="compositionally biased region" description="Basic and acidic residues" evidence="1">
    <location>
        <begin position="1"/>
        <end position="13"/>
    </location>
</feature>
<accession>A0ABW0XJ86</accession>
<feature type="region of interest" description="Disordered" evidence="1">
    <location>
        <begin position="1"/>
        <end position="60"/>
    </location>
</feature>
<organism evidence="2 3">
    <name type="scientific">Streptomyces incanus</name>
    <dbReference type="NCBI Taxonomy" id="887453"/>
    <lineage>
        <taxon>Bacteria</taxon>
        <taxon>Bacillati</taxon>
        <taxon>Actinomycetota</taxon>
        <taxon>Actinomycetes</taxon>
        <taxon>Kitasatosporales</taxon>
        <taxon>Streptomycetaceae</taxon>
        <taxon>Streptomyces</taxon>
    </lineage>
</organism>